<evidence type="ECO:0000313" key="2">
    <source>
        <dbReference type="EMBL" id="KAK8976499.1"/>
    </source>
</evidence>
<evidence type="ECO:0000313" key="3">
    <source>
        <dbReference type="Proteomes" id="UP001396334"/>
    </source>
</evidence>
<sequence>MLELEKKQRRRRVQGEMQNAGLRGMELMWITGKMVLLCFSSAEARGVMLENDDLLQWFSSVVPWSPEDREGGMLNVSDSANSPSVVPSDGRTKTQVVVGDSGSEAEGQDSPRWHENKLWIAEGGSSVHESLEQGGVTKGDDVVGGFYGPLDNGESPAEFDLEQNYGNRQVVENIGWDSIVQNPDCVKIGGGSALQGSKGSGRVA</sequence>
<accession>A0ABR2NK28</accession>
<evidence type="ECO:0000256" key="1">
    <source>
        <dbReference type="SAM" id="MobiDB-lite"/>
    </source>
</evidence>
<reference evidence="2 3" key="1">
    <citation type="journal article" date="2024" name="G3 (Bethesda)">
        <title>Genome assembly of Hibiscus sabdariffa L. provides insights into metabolisms of medicinal natural products.</title>
        <authorList>
            <person name="Kim T."/>
        </authorList>
    </citation>
    <scope>NUCLEOTIDE SEQUENCE [LARGE SCALE GENOMIC DNA]</scope>
    <source>
        <strain evidence="2">TK-2024</strain>
        <tissue evidence="2">Old leaves</tissue>
    </source>
</reference>
<feature type="region of interest" description="Disordered" evidence="1">
    <location>
        <begin position="69"/>
        <end position="93"/>
    </location>
</feature>
<comment type="caution">
    <text evidence="2">The sequence shown here is derived from an EMBL/GenBank/DDBJ whole genome shotgun (WGS) entry which is preliminary data.</text>
</comment>
<gene>
    <name evidence="2" type="ORF">V6N11_047349</name>
</gene>
<proteinExistence type="predicted"/>
<keyword evidence="3" id="KW-1185">Reference proteome</keyword>
<protein>
    <submittedName>
        <fullName evidence="2">Uncharacterized protein</fullName>
    </submittedName>
</protein>
<name>A0ABR2NK28_9ROSI</name>
<dbReference type="Proteomes" id="UP001396334">
    <property type="component" value="Unassembled WGS sequence"/>
</dbReference>
<feature type="compositionally biased region" description="Polar residues" evidence="1">
    <location>
        <begin position="76"/>
        <end position="85"/>
    </location>
</feature>
<organism evidence="2 3">
    <name type="scientific">Hibiscus sabdariffa</name>
    <name type="common">roselle</name>
    <dbReference type="NCBI Taxonomy" id="183260"/>
    <lineage>
        <taxon>Eukaryota</taxon>
        <taxon>Viridiplantae</taxon>
        <taxon>Streptophyta</taxon>
        <taxon>Embryophyta</taxon>
        <taxon>Tracheophyta</taxon>
        <taxon>Spermatophyta</taxon>
        <taxon>Magnoliopsida</taxon>
        <taxon>eudicotyledons</taxon>
        <taxon>Gunneridae</taxon>
        <taxon>Pentapetalae</taxon>
        <taxon>rosids</taxon>
        <taxon>malvids</taxon>
        <taxon>Malvales</taxon>
        <taxon>Malvaceae</taxon>
        <taxon>Malvoideae</taxon>
        <taxon>Hibiscus</taxon>
    </lineage>
</organism>
<dbReference type="EMBL" id="JBBPBN010000129">
    <property type="protein sequence ID" value="KAK8976499.1"/>
    <property type="molecule type" value="Genomic_DNA"/>
</dbReference>